<keyword evidence="2" id="KW-1185">Reference proteome</keyword>
<dbReference type="KEGG" id="sdl:Sdel_1849"/>
<proteinExistence type="predicted"/>
<protein>
    <recommendedName>
        <fullName evidence="3">Type IV pilus assembly PilZ</fullName>
    </recommendedName>
</protein>
<dbReference type="OrthoDB" id="5337988at2"/>
<accession>D1B444</accession>
<dbReference type="Proteomes" id="UP000002222">
    <property type="component" value="Chromosome"/>
</dbReference>
<dbReference type="STRING" id="525898.Sdel_1849"/>
<name>D1B444_SULD5</name>
<evidence type="ECO:0008006" key="3">
    <source>
        <dbReference type="Google" id="ProtNLM"/>
    </source>
</evidence>
<dbReference type="AlphaFoldDB" id="D1B444"/>
<dbReference type="EMBL" id="CP001816">
    <property type="protein sequence ID" value="ACZ12864.1"/>
    <property type="molecule type" value="Genomic_DNA"/>
</dbReference>
<sequence>MQNSRYEAINTYLNKGTIEAYLADAKEKQLPFCIAKFGFEVDLEDGFFFKNLIFFMQTHLEFLPIIHHGNDTFLILFRNVKLHDAKKRLKNLEHIIKIEFKREIKSIGLTLFDPQESYKTLFERLEKYYVLSKLSRRKKIFFGTADFDLYETINPNLLLGAIFKRENKITLNNLYNGIPIQEEAVVAKFEEGVIQLKVASPKISFYINESFTFLQHDKIPHILKAKIIKVDPIKSLLVLNHIELLEHSALDRLDIRIAPTKTIHATLSHQKIKCCDGIISNLSESSLVLHVKINDIEKIVQKGWSEHAFEIAFQLPTTKGFLTPISAKVTIFNIVNESIVLSLQPNVFMKSKLRHYIALQQNTLLLQLKQELKHLI</sequence>
<dbReference type="HOGENOM" id="CLU_735528_0_0_7"/>
<evidence type="ECO:0000313" key="2">
    <source>
        <dbReference type="Proteomes" id="UP000002222"/>
    </source>
</evidence>
<gene>
    <name evidence="1" type="ordered locus">Sdel_1849</name>
</gene>
<reference evidence="2" key="1">
    <citation type="submission" date="2009-11" db="EMBL/GenBank/DDBJ databases">
        <title>The complete genome of Sulfurospirillum deleyianum DSM 6946.</title>
        <authorList>
            <consortium name="US DOE Joint Genome Institute (JGI-PGF)"/>
            <person name="Lucas S."/>
            <person name="Copeland A."/>
            <person name="Lapidus A."/>
            <person name="Glavina del Rio T."/>
            <person name="Dalin E."/>
            <person name="Tice H."/>
            <person name="Bruce D."/>
            <person name="Goodwin L."/>
            <person name="Pitluck S."/>
            <person name="Kyrpides N."/>
            <person name="Mavromatis K."/>
            <person name="Ivanova N."/>
            <person name="Ovchinnikova G."/>
            <person name="Munk A.C."/>
            <person name="Lu M."/>
            <person name="Brettin T."/>
            <person name="Detter J.C."/>
            <person name="Han C."/>
            <person name="Tapia R."/>
            <person name="Larimer F."/>
            <person name="Land M."/>
            <person name="Hauser L."/>
            <person name="Markowitz V."/>
            <person name="Cheng J.F."/>
            <person name="Hugenholtz P."/>
            <person name="Woyke T."/>
            <person name="Wu D."/>
            <person name="Aumann P."/>
            <person name="Schneider S."/>
            <person name="Lang E."/>
            <person name="Spring S."/>
            <person name="Klenk H.P."/>
            <person name="Eisen J.A."/>
        </authorList>
    </citation>
    <scope>NUCLEOTIDE SEQUENCE [LARGE SCALE GENOMIC DNA]</scope>
    <source>
        <strain evidence="2">ATCC 51133 / DSM 6946 / 5175</strain>
    </source>
</reference>
<dbReference type="RefSeq" id="WP_012857612.1">
    <property type="nucleotide sequence ID" value="NC_013512.1"/>
</dbReference>
<evidence type="ECO:0000313" key="1">
    <source>
        <dbReference type="EMBL" id="ACZ12864.1"/>
    </source>
</evidence>
<organism evidence="1 2">
    <name type="scientific">Sulfurospirillum deleyianum (strain ATCC 51133 / DSM 6946 / 5175)</name>
    <dbReference type="NCBI Taxonomy" id="525898"/>
    <lineage>
        <taxon>Bacteria</taxon>
        <taxon>Pseudomonadati</taxon>
        <taxon>Campylobacterota</taxon>
        <taxon>Epsilonproteobacteria</taxon>
        <taxon>Campylobacterales</taxon>
        <taxon>Sulfurospirillaceae</taxon>
        <taxon>Sulfurospirillum</taxon>
    </lineage>
</organism>
<reference evidence="1 2" key="2">
    <citation type="journal article" date="2010" name="Stand. Genomic Sci.">
        <title>Complete genome sequence of Sulfurospirillum deleyianum type strain (5175).</title>
        <authorList>
            <person name="Sikorski J."/>
            <person name="Lapidus A."/>
            <person name="Copeland A."/>
            <person name="Glavina Del Rio T."/>
            <person name="Nolan M."/>
            <person name="Lucas S."/>
            <person name="Chen F."/>
            <person name="Tice H."/>
            <person name="Cheng J.F."/>
            <person name="Saunders E."/>
            <person name="Bruce D."/>
            <person name="Goodwin L."/>
            <person name="Pitluck S."/>
            <person name="Ovchinnikova G."/>
            <person name="Pati A."/>
            <person name="Ivanova N."/>
            <person name="Mavromatis K."/>
            <person name="Chen A."/>
            <person name="Palaniappan K."/>
            <person name="Chain P."/>
            <person name="Land M."/>
            <person name="Hauser L."/>
            <person name="Chang Y.J."/>
            <person name="Jeffries C.D."/>
            <person name="Brettin T."/>
            <person name="Detter J.C."/>
            <person name="Han C."/>
            <person name="Rohde M."/>
            <person name="Lang E."/>
            <person name="Spring S."/>
            <person name="Goker M."/>
            <person name="Bristow J."/>
            <person name="Eisen J.A."/>
            <person name="Markowitz V."/>
            <person name="Hugenholtz P."/>
            <person name="Kyrpides N.C."/>
            <person name="Klenk H.P."/>
        </authorList>
    </citation>
    <scope>NUCLEOTIDE SEQUENCE [LARGE SCALE GENOMIC DNA]</scope>
    <source>
        <strain evidence="2">ATCC 51133 / DSM 6946 / 5175</strain>
    </source>
</reference>